<evidence type="ECO:0000313" key="3">
    <source>
        <dbReference type="Proteomes" id="UP001164743"/>
    </source>
</evidence>
<sequence length="95" mass="10076">MIGLTRKDATSQNRPRRNGDAGVDCHGKAPAAATPTPTVTLVAPWGRKRPQGAITCGCPGVRHIVESIPHTPQRLPDEVLAWAGPYHHRAGLAVS</sequence>
<dbReference type="Proteomes" id="UP001164743">
    <property type="component" value="Chromosome 2A"/>
</dbReference>
<evidence type="ECO:0000256" key="1">
    <source>
        <dbReference type="SAM" id="MobiDB-lite"/>
    </source>
</evidence>
<dbReference type="GeneID" id="77807191"/>
<keyword evidence="3" id="KW-1185">Reference proteome</keyword>
<organism evidence="2 3">
    <name type="scientific">Puccinia triticina</name>
    <dbReference type="NCBI Taxonomy" id="208348"/>
    <lineage>
        <taxon>Eukaryota</taxon>
        <taxon>Fungi</taxon>
        <taxon>Dikarya</taxon>
        <taxon>Basidiomycota</taxon>
        <taxon>Pucciniomycotina</taxon>
        <taxon>Pucciniomycetes</taxon>
        <taxon>Pucciniales</taxon>
        <taxon>Pucciniaceae</taxon>
        <taxon>Puccinia</taxon>
    </lineage>
</organism>
<protein>
    <submittedName>
        <fullName evidence="2">Uncharacterized protein</fullName>
    </submittedName>
</protein>
<dbReference type="EMBL" id="CP110422">
    <property type="protein sequence ID" value="WAQ81977.1"/>
    <property type="molecule type" value="Genomic_DNA"/>
</dbReference>
<gene>
    <name evidence="2" type="ORF">PtA15_2A290</name>
</gene>
<name>A0ABY7CDI3_9BASI</name>
<feature type="compositionally biased region" description="Basic and acidic residues" evidence="1">
    <location>
        <begin position="17"/>
        <end position="27"/>
    </location>
</feature>
<evidence type="ECO:0000313" key="2">
    <source>
        <dbReference type="EMBL" id="WAQ81977.1"/>
    </source>
</evidence>
<dbReference type="RefSeq" id="XP_053017532.1">
    <property type="nucleotide sequence ID" value="XM_053166296.1"/>
</dbReference>
<proteinExistence type="predicted"/>
<reference evidence="2" key="1">
    <citation type="submission" date="2022-10" db="EMBL/GenBank/DDBJ databases">
        <title>Puccinia triticina Genome sequencing and assembly.</title>
        <authorList>
            <person name="Li C."/>
        </authorList>
    </citation>
    <scope>NUCLEOTIDE SEQUENCE</scope>
    <source>
        <strain evidence="2">Pt15</strain>
    </source>
</reference>
<feature type="region of interest" description="Disordered" evidence="1">
    <location>
        <begin position="1"/>
        <end position="36"/>
    </location>
</feature>
<accession>A0ABY7CDI3</accession>